<keyword evidence="4" id="KW-0333">Golgi apparatus</keyword>
<dbReference type="Pfam" id="PF00790">
    <property type="entry name" value="VHS"/>
    <property type="match status" value="1"/>
</dbReference>
<dbReference type="SUPFAM" id="SSF49348">
    <property type="entry name" value="Clathrin adaptor appendage domain"/>
    <property type="match status" value="1"/>
</dbReference>
<keyword evidence="11" id="KW-1185">Reference proteome</keyword>
<comment type="function">
    <text evidence="5">May play a role in the regulation of membrane traffic through the trans-Golgi network.</text>
</comment>
<evidence type="ECO:0000259" key="7">
    <source>
        <dbReference type="PROSITE" id="PS50179"/>
    </source>
</evidence>
<keyword evidence="2" id="KW-0813">Transport</keyword>
<dbReference type="InterPro" id="IPR052653">
    <property type="entry name" value="ARF-binding"/>
</dbReference>
<feature type="domain" description="GAT" evidence="9">
    <location>
        <begin position="201"/>
        <end position="327"/>
    </location>
</feature>
<keyword evidence="3" id="KW-0653">Protein transport</keyword>
<dbReference type="InterPro" id="IPR013041">
    <property type="entry name" value="Clathrin_app_Ig-like_sf"/>
</dbReference>
<reference evidence="10 11" key="1">
    <citation type="submission" date="2014-09" db="EMBL/GenBank/DDBJ databases">
        <authorList>
            <person name="Ellenberger Sabrina"/>
        </authorList>
    </citation>
    <scope>NUCLEOTIDE SEQUENCE [LARGE SCALE GENOMIC DNA]</scope>
    <source>
        <strain evidence="10 11">CBS 412.66</strain>
    </source>
</reference>
<dbReference type="GO" id="GO:0005829">
    <property type="term" value="C:cytosol"/>
    <property type="evidence" value="ECO:0007669"/>
    <property type="project" value="GOC"/>
</dbReference>
<dbReference type="Gene3D" id="2.60.40.1230">
    <property type="match status" value="1"/>
</dbReference>
<dbReference type="InterPro" id="IPR008152">
    <property type="entry name" value="Clathrin_a/b/g-adaptin_app_Ig"/>
</dbReference>
<sequence length="577" mass="64838">MTYSLPGLIERACSPSRFDPNLAVNLEVCEIINKKQGNAPRVAAQEIVRLVNSTKVNQAMLALTLLDNCVKNCGYPFHLQIASKEFLNSLVRRFPERPPARYAPNPVQSAPENQWNHFDYVPPQQFMSNPVIDRILYLIKEWKIALAELSRYKEDMGHIKDMYRLLRFKGYQFPELRESSIAALAPTETLKSAHELEEEDRLAKSAKLQELIRRGRPQDLVEANRLMKIMTGYDQKHQTNFKEKFVEELHRIQNKARLLYEMLDNMKEGDVIEEAGTIEELKNACESALPKIRNMLKDLEDDEKIEELIEVKSIIKGVVLKYQDVKHGRYDTEYDISGKFKSETNSLSDKNAPRQPISLIDLDDAFENTPSSSSSSLPASASASASAYGANTSKNVLDELVDIFGAKATVNTSLPSPDPFDLLSQSTPSSKTSPSGSNLSNLNTNTETTSHSPSLDVSPQHHNQEQVEKSINLVNKNGLVIQLEASSVGQVWKLQAHYSNKSTAPMDKMTLLLAAPKSMHLKMSSISSASVPPKSENLVTQAISIENPKKESLRLKYKVTYEQFGVEMEQSGDYHEH</sequence>
<feature type="domain" description="VHS" evidence="7">
    <location>
        <begin position="12"/>
        <end position="174"/>
    </location>
</feature>
<evidence type="ECO:0000259" key="9">
    <source>
        <dbReference type="PROSITE" id="PS50909"/>
    </source>
</evidence>
<dbReference type="PROSITE" id="PS50179">
    <property type="entry name" value="VHS"/>
    <property type="match status" value="1"/>
</dbReference>
<dbReference type="GO" id="GO:0043328">
    <property type="term" value="P:protein transport to vacuole involved in ubiquitin-dependent protein catabolic process via the multivesicular body sorting pathway"/>
    <property type="evidence" value="ECO:0007669"/>
    <property type="project" value="TreeGrafter"/>
</dbReference>
<protein>
    <recommendedName>
        <fullName evidence="12">VHS domain-containing protein</fullName>
    </recommendedName>
</protein>
<dbReference type="FunFam" id="1.25.40.90:FF:000008">
    <property type="entry name" value="VHS domain protein"/>
    <property type="match status" value="1"/>
</dbReference>
<dbReference type="GO" id="GO:0006895">
    <property type="term" value="P:Golgi to endosome transport"/>
    <property type="evidence" value="ECO:0007669"/>
    <property type="project" value="UniProtKB-ARBA"/>
</dbReference>
<dbReference type="GO" id="GO:0035091">
    <property type="term" value="F:phosphatidylinositol binding"/>
    <property type="evidence" value="ECO:0007669"/>
    <property type="project" value="InterPro"/>
</dbReference>
<dbReference type="InterPro" id="IPR004152">
    <property type="entry name" value="GAT_dom"/>
</dbReference>
<gene>
    <name evidence="10" type="primary">PARPA_09735.1 scaffold 38623</name>
</gene>
<dbReference type="OrthoDB" id="2018246at2759"/>
<dbReference type="EMBL" id="LN732480">
    <property type="protein sequence ID" value="CEP15505.1"/>
    <property type="molecule type" value="Genomic_DNA"/>
</dbReference>
<dbReference type="Gene3D" id="1.25.40.90">
    <property type="match status" value="1"/>
</dbReference>
<name>A0A0B7NAI7_9FUNG</name>
<dbReference type="GO" id="GO:0005802">
    <property type="term" value="C:trans-Golgi network"/>
    <property type="evidence" value="ECO:0007669"/>
    <property type="project" value="TreeGrafter"/>
</dbReference>
<evidence type="ECO:0000313" key="11">
    <source>
        <dbReference type="Proteomes" id="UP000054107"/>
    </source>
</evidence>
<dbReference type="CDD" id="cd16998">
    <property type="entry name" value="VHS_GGA_fungi"/>
    <property type="match status" value="1"/>
</dbReference>
<evidence type="ECO:0000259" key="8">
    <source>
        <dbReference type="PROSITE" id="PS50180"/>
    </source>
</evidence>
<dbReference type="InterPro" id="IPR008942">
    <property type="entry name" value="ENTH_VHS"/>
</dbReference>
<evidence type="ECO:0000256" key="3">
    <source>
        <dbReference type="ARBA" id="ARBA00022927"/>
    </source>
</evidence>
<dbReference type="Pfam" id="PF02883">
    <property type="entry name" value="Alpha_adaptinC2"/>
    <property type="match status" value="1"/>
</dbReference>
<accession>A0A0B7NAI7</accession>
<feature type="region of interest" description="Disordered" evidence="6">
    <location>
        <begin position="415"/>
        <end position="464"/>
    </location>
</feature>
<evidence type="ECO:0000256" key="2">
    <source>
        <dbReference type="ARBA" id="ARBA00022448"/>
    </source>
</evidence>
<dbReference type="InterPro" id="IPR002014">
    <property type="entry name" value="VHS_dom"/>
</dbReference>
<dbReference type="Gene3D" id="1.20.58.160">
    <property type="match status" value="1"/>
</dbReference>
<feature type="compositionally biased region" description="Polar residues" evidence="6">
    <location>
        <begin position="451"/>
        <end position="461"/>
    </location>
</feature>
<dbReference type="GO" id="GO:0006896">
    <property type="term" value="P:Golgi to vacuole transport"/>
    <property type="evidence" value="ECO:0007669"/>
    <property type="project" value="TreeGrafter"/>
</dbReference>
<evidence type="ECO:0008006" key="12">
    <source>
        <dbReference type="Google" id="ProtNLM"/>
    </source>
</evidence>
<dbReference type="InterPro" id="IPR038425">
    <property type="entry name" value="GAT_sf"/>
</dbReference>
<dbReference type="InterPro" id="IPR008153">
    <property type="entry name" value="GAE_dom"/>
</dbReference>
<dbReference type="SMART" id="SM00288">
    <property type="entry name" value="VHS"/>
    <property type="match status" value="1"/>
</dbReference>
<evidence type="ECO:0000256" key="5">
    <source>
        <dbReference type="ARBA" id="ARBA00053552"/>
    </source>
</evidence>
<organism evidence="10 11">
    <name type="scientific">Parasitella parasitica</name>
    <dbReference type="NCBI Taxonomy" id="35722"/>
    <lineage>
        <taxon>Eukaryota</taxon>
        <taxon>Fungi</taxon>
        <taxon>Fungi incertae sedis</taxon>
        <taxon>Mucoromycota</taxon>
        <taxon>Mucoromycotina</taxon>
        <taxon>Mucoromycetes</taxon>
        <taxon>Mucorales</taxon>
        <taxon>Mucorineae</taxon>
        <taxon>Mucoraceae</taxon>
        <taxon>Parasitella</taxon>
    </lineage>
</organism>
<dbReference type="Pfam" id="PF03127">
    <property type="entry name" value="GAT"/>
    <property type="match status" value="1"/>
</dbReference>
<dbReference type="SUPFAM" id="SSF89009">
    <property type="entry name" value="GAT-like domain"/>
    <property type="match status" value="1"/>
</dbReference>
<dbReference type="STRING" id="35722.A0A0B7NAI7"/>
<dbReference type="GO" id="GO:0043130">
    <property type="term" value="F:ubiquitin binding"/>
    <property type="evidence" value="ECO:0007669"/>
    <property type="project" value="InterPro"/>
</dbReference>
<dbReference type="Proteomes" id="UP000054107">
    <property type="component" value="Unassembled WGS sequence"/>
</dbReference>
<dbReference type="SUPFAM" id="SSF48464">
    <property type="entry name" value="ENTH/VHS domain"/>
    <property type="match status" value="1"/>
</dbReference>
<comment type="subcellular location">
    <subcellularLocation>
        <location evidence="1">Golgi apparatus</location>
        <location evidence="1">trans-Golgi network</location>
    </subcellularLocation>
</comment>
<dbReference type="PANTHER" id="PTHR47180:SF1">
    <property type="entry name" value="ADP-RIBOSYLATION FACTOR-BINDING PROTEIN GGA1-RELATED"/>
    <property type="match status" value="1"/>
</dbReference>
<dbReference type="SMART" id="SM00809">
    <property type="entry name" value="Alpha_adaptinC2"/>
    <property type="match status" value="1"/>
</dbReference>
<dbReference type="PROSITE" id="PS50909">
    <property type="entry name" value="GAT"/>
    <property type="match status" value="1"/>
</dbReference>
<evidence type="ECO:0000256" key="6">
    <source>
        <dbReference type="SAM" id="MobiDB-lite"/>
    </source>
</evidence>
<proteinExistence type="predicted"/>
<dbReference type="PANTHER" id="PTHR47180">
    <property type="entry name" value="ADP-RIBOSYLATION FACTOR-BINDING PROTEIN GGA1-RELATED"/>
    <property type="match status" value="1"/>
</dbReference>
<evidence type="ECO:0000256" key="4">
    <source>
        <dbReference type="ARBA" id="ARBA00023034"/>
    </source>
</evidence>
<dbReference type="AlphaFoldDB" id="A0A0B7NAI7"/>
<feature type="domain" description="GAE" evidence="8">
    <location>
        <begin position="466"/>
        <end position="577"/>
    </location>
</feature>
<evidence type="ECO:0000313" key="10">
    <source>
        <dbReference type="EMBL" id="CEP15505.1"/>
    </source>
</evidence>
<feature type="compositionally biased region" description="Low complexity" evidence="6">
    <location>
        <begin position="423"/>
        <end position="450"/>
    </location>
</feature>
<dbReference type="Gene3D" id="1.20.5.170">
    <property type="match status" value="1"/>
</dbReference>
<evidence type="ECO:0000256" key="1">
    <source>
        <dbReference type="ARBA" id="ARBA00004601"/>
    </source>
</evidence>
<dbReference type="PROSITE" id="PS50180">
    <property type="entry name" value="GAE"/>
    <property type="match status" value="1"/>
</dbReference>